<dbReference type="PANTHER" id="PTHR33509">
    <property type="entry name" value="LATE EMBRYOGENIS ABUNDANT PROTEIN 2-RELATED"/>
    <property type="match status" value="1"/>
</dbReference>
<proteinExistence type="predicted"/>
<sequence>MARSFSNAKLISAIVVDRISVVVGRRGYAAASQGGVSSSAVRGGARSNVMLKKGGEESTKTSSWVPDPITGYYRPENKAKEIDAVELRAMLLKHKIRQH</sequence>
<dbReference type="InterPro" id="IPR004926">
    <property type="entry name" value="LEA_3a"/>
</dbReference>
<dbReference type="PANTHER" id="PTHR33509:SF5">
    <property type="entry name" value="PROTEIN SENESCENCE-ASSOCIATED GENE 21, MITOCHONDRIAL"/>
    <property type="match status" value="1"/>
</dbReference>
<protein>
    <submittedName>
        <fullName evidence="1">Uncharacterized protein</fullName>
    </submittedName>
</protein>
<accession>A0ABC8U0P5</accession>
<dbReference type="EMBL" id="CAUOFW020006591">
    <property type="protein sequence ID" value="CAK9175341.1"/>
    <property type="molecule type" value="Genomic_DNA"/>
</dbReference>
<keyword evidence="2" id="KW-1185">Reference proteome</keyword>
<evidence type="ECO:0000313" key="2">
    <source>
        <dbReference type="Proteomes" id="UP001642360"/>
    </source>
</evidence>
<dbReference type="AlphaFoldDB" id="A0ABC8U0P5"/>
<dbReference type="Proteomes" id="UP001642360">
    <property type="component" value="Unassembled WGS sequence"/>
</dbReference>
<gene>
    <name evidence="1" type="ORF">ILEXP_LOCUS45133</name>
</gene>
<reference evidence="1 2" key="1">
    <citation type="submission" date="2024-02" db="EMBL/GenBank/DDBJ databases">
        <authorList>
            <person name="Vignale AGUSTIN F."/>
            <person name="Sosa J E."/>
            <person name="Modenutti C."/>
        </authorList>
    </citation>
    <scope>NUCLEOTIDE SEQUENCE [LARGE SCALE GENOMIC DNA]</scope>
</reference>
<name>A0ABC8U0P5_9AQUA</name>
<dbReference type="Pfam" id="PF03242">
    <property type="entry name" value="LEA_3a"/>
    <property type="match status" value="1"/>
</dbReference>
<comment type="caution">
    <text evidence="1">The sequence shown here is derived from an EMBL/GenBank/DDBJ whole genome shotgun (WGS) entry which is preliminary data.</text>
</comment>
<organism evidence="1 2">
    <name type="scientific">Ilex paraguariensis</name>
    <name type="common">yerba mate</name>
    <dbReference type="NCBI Taxonomy" id="185542"/>
    <lineage>
        <taxon>Eukaryota</taxon>
        <taxon>Viridiplantae</taxon>
        <taxon>Streptophyta</taxon>
        <taxon>Embryophyta</taxon>
        <taxon>Tracheophyta</taxon>
        <taxon>Spermatophyta</taxon>
        <taxon>Magnoliopsida</taxon>
        <taxon>eudicotyledons</taxon>
        <taxon>Gunneridae</taxon>
        <taxon>Pentapetalae</taxon>
        <taxon>asterids</taxon>
        <taxon>campanulids</taxon>
        <taxon>Aquifoliales</taxon>
        <taxon>Aquifoliaceae</taxon>
        <taxon>Ilex</taxon>
    </lineage>
</organism>
<evidence type="ECO:0000313" key="1">
    <source>
        <dbReference type="EMBL" id="CAK9175341.1"/>
    </source>
</evidence>